<evidence type="ECO:0000313" key="6">
    <source>
        <dbReference type="Proteomes" id="UP000319342"/>
    </source>
</evidence>
<evidence type="ECO:0000313" key="5">
    <source>
        <dbReference type="EMBL" id="QDU85660.1"/>
    </source>
</evidence>
<sequence>MASLDAVLFDLDDTLFSTTAFARLARSNAVRAMVEAGLGLSEAVVQAELDEVIAEFSSNYDNHFDKLLQRLRPESLRRTNPALIVAAGVAAYHDTKFRELEPFKDVIPLLDALGDAGLVRGIITHGWTAKQAEKLVRLGLVPHLNANAVFISDQIGISKPNPKLYQTALADLKLAAPRVMYVGDNPLHDIAPPRQLGMVTAWARRGARQDIEGTGVRPDHVIDDFEELATILREQYGVAMPAKLVRAS</sequence>
<dbReference type="InterPro" id="IPR036412">
    <property type="entry name" value="HAD-like_sf"/>
</dbReference>
<keyword evidence="2" id="KW-0479">Metal-binding</keyword>
<dbReference type="EMBL" id="CP036290">
    <property type="protein sequence ID" value="QDU85660.1"/>
    <property type="molecule type" value="Genomic_DNA"/>
</dbReference>
<evidence type="ECO:0000256" key="1">
    <source>
        <dbReference type="ARBA" id="ARBA00001946"/>
    </source>
</evidence>
<gene>
    <name evidence="5" type="primary">yjjG</name>
    <name evidence="5" type="ORF">Pla163_27930</name>
</gene>
<dbReference type="SUPFAM" id="SSF56784">
    <property type="entry name" value="HAD-like"/>
    <property type="match status" value="1"/>
</dbReference>
<dbReference type="InterPro" id="IPR051400">
    <property type="entry name" value="HAD-like_hydrolase"/>
</dbReference>
<dbReference type="Gene3D" id="3.40.50.1000">
    <property type="entry name" value="HAD superfamily/HAD-like"/>
    <property type="match status" value="1"/>
</dbReference>
<dbReference type="GO" id="GO:0044281">
    <property type="term" value="P:small molecule metabolic process"/>
    <property type="evidence" value="ECO:0007669"/>
    <property type="project" value="UniProtKB-ARBA"/>
</dbReference>
<organism evidence="5 6">
    <name type="scientific">Rohdeia mirabilis</name>
    <dbReference type="NCBI Taxonomy" id="2528008"/>
    <lineage>
        <taxon>Bacteria</taxon>
        <taxon>Pseudomonadati</taxon>
        <taxon>Planctomycetota</taxon>
        <taxon>Planctomycetia</taxon>
        <taxon>Planctomycetia incertae sedis</taxon>
        <taxon>Rohdeia</taxon>
    </lineage>
</organism>
<accession>A0A518D2F2</accession>
<dbReference type="GO" id="GO:0008253">
    <property type="term" value="F:5'-nucleotidase activity"/>
    <property type="evidence" value="ECO:0007669"/>
    <property type="project" value="UniProtKB-EC"/>
</dbReference>
<comment type="cofactor">
    <cofactor evidence="1">
        <name>Mg(2+)</name>
        <dbReference type="ChEBI" id="CHEBI:18420"/>
    </cofactor>
</comment>
<dbReference type="PRINTS" id="PR00413">
    <property type="entry name" value="HADHALOGNASE"/>
</dbReference>
<dbReference type="InterPro" id="IPR041492">
    <property type="entry name" value="HAD_2"/>
</dbReference>
<evidence type="ECO:0000256" key="4">
    <source>
        <dbReference type="ARBA" id="ARBA00022842"/>
    </source>
</evidence>
<name>A0A518D2F2_9BACT</name>
<dbReference type="Gene3D" id="1.10.150.520">
    <property type="match status" value="1"/>
</dbReference>
<dbReference type="PANTHER" id="PTHR46470">
    <property type="entry name" value="N-ACYLNEURAMINATE-9-PHOSPHATASE"/>
    <property type="match status" value="1"/>
</dbReference>
<keyword evidence="6" id="KW-1185">Reference proteome</keyword>
<protein>
    <submittedName>
        <fullName evidence="5">Pyrimidine 5'-nucleotidase YjjG</fullName>
        <ecNumber evidence="5">3.1.3.5</ecNumber>
    </submittedName>
</protein>
<dbReference type="GO" id="GO:0046872">
    <property type="term" value="F:metal ion binding"/>
    <property type="evidence" value="ECO:0007669"/>
    <property type="project" value="UniProtKB-KW"/>
</dbReference>
<dbReference type="PANTHER" id="PTHR46470:SF2">
    <property type="entry name" value="GLYCERALDEHYDE 3-PHOSPHATE PHOSPHATASE"/>
    <property type="match status" value="1"/>
</dbReference>
<dbReference type="Pfam" id="PF13419">
    <property type="entry name" value="HAD_2"/>
    <property type="match status" value="1"/>
</dbReference>
<dbReference type="InterPro" id="IPR006439">
    <property type="entry name" value="HAD-SF_hydro_IA"/>
</dbReference>
<keyword evidence="4" id="KW-0460">Magnesium</keyword>
<dbReference type="EC" id="3.1.3.5" evidence="5"/>
<dbReference type="SFLD" id="SFLDG01129">
    <property type="entry name" value="C1.5:_HAD__Beta-PGM__Phosphata"/>
    <property type="match status" value="1"/>
</dbReference>
<proteinExistence type="predicted"/>
<dbReference type="Proteomes" id="UP000319342">
    <property type="component" value="Chromosome"/>
</dbReference>
<dbReference type="SFLD" id="SFLDS00003">
    <property type="entry name" value="Haloacid_Dehalogenase"/>
    <property type="match status" value="1"/>
</dbReference>
<dbReference type="AlphaFoldDB" id="A0A518D2F2"/>
<evidence type="ECO:0000256" key="3">
    <source>
        <dbReference type="ARBA" id="ARBA00022801"/>
    </source>
</evidence>
<dbReference type="NCBIfam" id="TIGR01549">
    <property type="entry name" value="HAD-SF-IA-v1"/>
    <property type="match status" value="1"/>
</dbReference>
<dbReference type="InterPro" id="IPR023214">
    <property type="entry name" value="HAD_sf"/>
</dbReference>
<dbReference type="RefSeq" id="WP_419185937.1">
    <property type="nucleotide sequence ID" value="NZ_CP036290.1"/>
</dbReference>
<reference evidence="5 6" key="1">
    <citation type="submission" date="2019-02" db="EMBL/GenBank/DDBJ databases">
        <title>Deep-cultivation of Planctomycetes and their phenomic and genomic characterization uncovers novel biology.</title>
        <authorList>
            <person name="Wiegand S."/>
            <person name="Jogler M."/>
            <person name="Boedeker C."/>
            <person name="Pinto D."/>
            <person name="Vollmers J."/>
            <person name="Rivas-Marin E."/>
            <person name="Kohn T."/>
            <person name="Peeters S.H."/>
            <person name="Heuer A."/>
            <person name="Rast P."/>
            <person name="Oberbeckmann S."/>
            <person name="Bunk B."/>
            <person name="Jeske O."/>
            <person name="Meyerdierks A."/>
            <person name="Storesund J.E."/>
            <person name="Kallscheuer N."/>
            <person name="Luecker S."/>
            <person name="Lage O.M."/>
            <person name="Pohl T."/>
            <person name="Merkel B.J."/>
            <person name="Hornburger P."/>
            <person name="Mueller R.-W."/>
            <person name="Bruemmer F."/>
            <person name="Labrenz M."/>
            <person name="Spormann A.M."/>
            <person name="Op den Camp H."/>
            <person name="Overmann J."/>
            <person name="Amann R."/>
            <person name="Jetten M.S.M."/>
            <person name="Mascher T."/>
            <person name="Medema M.H."/>
            <person name="Devos D.P."/>
            <person name="Kaster A.-K."/>
            <person name="Ovreas L."/>
            <person name="Rohde M."/>
            <person name="Galperin M.Y."/>
            <person name="Jogler C."/>
        </authorList>
    </citation>
    <scope>NUCLEOTIDE SEQUENCE [LARGE SCALE GENOMIC DNA]</scope>
    <source>
        <strain evidence="5 6">Pla163</strain>
    </source>
</reference>
<keyword evidence="3 5" id="KW-0378">Hydrolase</keyword>
<evidence type="ECO:0000256" key="2">
    <source>
        <dbReference type="ARBA" id="ARBA00022723"/>
    </source>
</evidence>